<dbReference type="SUPFAM" id="SSF52418">
    <property type="entry name" value="Nucleoside phosphorylase/phosphoribosyltransferase catalytic domain"/>
    <property type="match status" value="1"/>
</dbReference>
<dbReference type="InterPro" id="IPR017459">
    <property type="entry name" value="Glycosyl_Trfase_fam3_N_dom"/>
</dbReference>
<dbReference type="Gene3D" id="3.90.1170.30">
    <property type="entry name" value="Pyrimidine nucleoside phosphorylase-like, C-terminal domain"/>
    <property type="match status" value="1"/>
</dbReference>
<dbReference type="Proteomes" id="UP001066276">
    <property type="component" value="Chromosome 4_2"/>
</dbReference>
<evidence type="ECO:0000256" key="4">
    <source>
        <dbReference type="ARBA" id="ARBA00022679"/>
    </source>
</evidence>
<keyword evidence="8" id="KW-1185">Reference proteome</keyword>
<dbReference type="Pfam" id="PF07831">
    <property type="entry name" value="PYNP_C"/>
    <property type="match status" value="1"/>
</dbReference>
<name>A0AAV7SBX7_PLEWA</name>
<dbReference type="FunFam" id="3.40.1030.10:FF:000003">
    <property type="entry name" value="Pyrimidine-nucleoside phosphorylase"/>
    <property type="match status" value="1"/>
</dbReference>
<evidence type="ECO:0000256" key="3">
    <source>
        <dbReference type="ARBA" id="ARBA00022676"/>
    </source>
</evidence>
<dbReference type="EMBL" id="JANPWB010000008">
    <property type="protein sequence ID" value="KAJ1162449.1"/>
    <property type="molecule type" value="Genomic_DNA"/>
</dbReference>
<dbReference type="PROSITE" id="PS00647">
    <property type="entry name" value="THYMID_PHOSPHORYLASE"/>
    <property type="match status" value="1"/>
</dbReference>
<dbReference type="InterPro" id="IPR035902">
    <property type="entry name" value="Nuc_phospho_transferase"/>
</dbReference>
<dbReference type="Pfam" id="PF00591">
    <property type="entry name" value="Glycos_transf_3"/>
    <property type="match status" value="1"/>
</dbReference>
<comment type="catalytic activity">
    <reaction evidence="5">
        <text>thymidine + phosphate = 2-deoxy-alpha-D-ribose 1-phosphate + thymine</text>
        <dbReference type="Rhea" id="RHEA:16037"/>
        <dbReference type="ChEBI" id="CHEBI:17748"/>
        <dbReference type="ChEBI" id="CHEBI:17821"/>
        <dbReference type="ChEBI" id="CHEBI:43474"/>
        <dbReference type="ChEBI" id="CHEBI:57259"/>
        <dbReference type="EC" id="2.4.2.4"/>
    </reaction>
</comment>
<dbReference type="PANTHER" id="PTHR10515">
    <property type="entry name" value="THYMIDINE PHOSPHORYLASE"/>
    <property type="match status" value="1"/>
</dbReference>
<dbReference type="PANTHER" id="PTHR10515:SF0">
    <property type="entry name" value="THYMIDINE PHOSPHORYLASE"/>
    <property type="match status" value="1"/>
</dbReference>
<dbReference type="InterPro" id="IPR000053">
    <property type="entry name" value="Thymidine/pyrmidine_PPase"/>
</dbReference>
<organism evidence="7 8">
    <name type="scientific">Pleurodeles waltl</name>
    <name type="common">Iberian ribbed newt</name>
    <dbReference type="NCBI Taxonomy" id="8319"/>
    <lineage>
        <taxon>Eukaryota</taxon>
        <taxon>Metazoa</taxon>
        <taxon>Chordata</taxon>
        <taxon>Craniata</taxon>
        <taxon>Vertebrata</taxon>
        <taxon>Euteleostomi</taxon>
        <taxon>Amphibia</taxon>
        <taxon>Batrachia</taxon>
        <taxon>Caudata</taxon>
        <taxon>Salamandroidea</taxon>
        <taxon>Salamandridae</taxon>
        <taxon>Pleurodelinae</taxon>
        <taxon>Pleurodeles</taxon>
    </lineage>
</organism>
<dbReference type="InterPro" id="IPR013102">
    <property type="entry name" value="PYNP_C"/>
</dbReference>
<keyword evidence="3 5" id="KW-0328">Glycosyltransferase</keyword>
<evidence type="ECO:0000313" key="7">
    <source>
        <dbReference type="EMBL" id="KAJ1162449.1"/>
    </source>
</evidence>
<dbReference type="NCBIfam" id="NF004490">
    <property type="entry name" value="PRK05820.1"/>
    <property type="match status" value="1"/>
</dbReference>
<dbReference type="GO" id="GO:0005829">
    <property type="term" value="C:cytosol"/>
    <property type="evidence" value="ECO:0007669"/>
    <property type="project" value="TreeGrafter"/>
</dbReference>
<dbReference type="Gene3D" id="1.20.970.10">
    <property type="entry name" value="Transferase, Pyrimidine Nucleoside Phosphorylase, Chain C"/>
    <property type="match status" value="1"/>
</dbReference>
<dbReference type="InterPro" id="IPR017872">
    <property type="entry name" value="Pyrmidine_PPase_CS"/>
</dbReference>
<dbReference type="InterPro" id="IPR000312">
    <property type="entry name" value="Glycosyl_Trfase_fam3"/>
</dbReference>
<comment type="subunit">
    <text evidence="2 5">Homodimer.</text>
</comment>
<evidence type="ECO:0000256" key="5">
    <source>
        <dbReference type="PIRNR" id="PIRNR000478"/>
    </source>
</evidence>
<dbReference type="NCBIfam" id="TIGR02644">
    <property type="entry name" value="Y_phosphoryl"/>
    <property type="match status" value="1"/>
</dbReference>
<dbReference type="GO" id="GO:0006213">
    <property type="term" value="P:pyrimidine nucleoside metabolic process"/>
    <property type="evidence" value="ECO:0007669"/>
    <property type="project" value="UniProtKB-UniRule"/>
</dbReference>
<comment type="similarity">
    <text evidence="1 5">Belongs to the thymidine/pyrimidine-nucleoside phosphorylase family.</text>
</comment>
<dbReference type="AlphaFoldDB" id="A0AAV7SBX7"/>
<dbReference type="EC" id="2.4.2.4" evidence="5"/>
<dbReference type="InterPro" id="IPR036320">
    <property type="entry name" value="Glycosyl_Trfase_fam3_N_dom_sf"/>
</dbReference>
<dbReference type="GO" id="GO:0006206">
    <property type="term" value="P:pyrimidine nucleobase metabolic process"/>
    <property type="evidence" value="ECO:0007669"/>
    <property type="project" value="InterPro"/>
</dbReference>
<accession>A0AAV7SBX7</accession>
<dbReference type="SUPFAM" id="SSF47648">
    <property type="entry name" value="Nucleoside phosphorylase/phosphoribosyltransferase N-terminal domain"/>
    <property type="match status" value="1"/>
</dbReference>
<comment type="function">
    <text evidence="5">Catalyzes the reversible phosphorolysis of thymidine. The produced molecules are then utilized as carbon and energy sources or in the rescue of pyrimidine bases for nucleotide synthesis.</text>
</comment>
<proteinExistence type="inferred from homology"/>
<comment type="caution">
    <text evidence="7">The sequence shown here is derived from an EMBL/GenBank/DDBJ whole genome shotgun (WGS) entry which is preliminary data.</text>
</comment>
<feature type="domain" description="Pyrimidine nucleoside phosphorylase C-terminal" evidence="6">
    <location>
        <begin position="414"/>
        <end position="488"/>
    </location>
</feature>
<dbReference type="Gene3D" id="3.40.1030.10">
    <property type="entry name" value="Nucleoside phosphorylase/phosphoribosyltransferase catalytic domain"/>
    <property type="match status" value="1"/>
</dbReference>
<comment type="pathway">
    <text evidence="5">Pyrimidine metabolism; dTMP biosynthesis via salvage pathway; dTMP from thymine: step 1/2.</text>
</comment>
<reference evidence="7" key="1">
    <citation type="journal article" date="2022" name="bioRxiv">
        <title>Sequencing and chromosome-scale assembly of the giantPleurodeles waltlgenome.</title>
        <authorList>
            <person name="Brown T."/>
            <person name="Elewa A."/>
            <person name="Iarovenko S."/>
            <person name="Subramanian E."/>
            <person name="Araus A.J."/>
            <person name="Petzold A."/>
            <person name="Susuki M."/>
            <person name="Suzuki K.-i.T."/>
            <person name="Hayashi T."/>
            <person name="Toyoda A."/>
            <person name="Oliveira C."/>
            <person name="Osipova E."/>
            <person name="Leigh N.D."/>
            <person name="Simon A."/>
            <person name="Yun M.H."/>
        </authorList>
    </citation>
    <scope>NUCLEOTIDE SEQUENCE</scope>
    <source>
        <strain evidence="7">20211129_DDA</strain>
        <tissue evidence="7">Liver</tissue>
    </source>
</reference>
<sequence length="525" mass="57183">MRRGGEAHSGGSAQRCTFGESQEQQNLLLLLSKQKKVTPAILLPAEHCRRIVLPSAQENMPSIPELIQKKRDGGKLQKDEIHYFTKALRNGEVQDCQIGAFLMAIRLRGMDPDETLSLTREMMSSGKVMEWPEAWHGLVVDKHSTGGVGDKVSLALTPALAVCGCKVPMISGRGLGHTGGTLDKLESVPGFNVSQRPEQMKKILEEVGCCIVGQTEELVPADKVLYAMRDITATVDSLPLITSSVMCKKAAESLSALILDVKYGSAAFFDSLNIARELAQSLVAVGNQLGMRTAALITEMDCPIGLKIGNSLEVIESLECLKGCGPPDLRELVTCTGGFLLWMCSRADTAEHGAEMIGRVLNDGSALRKFQDMLEAQGVESGTAQALCTGGNDYFQILRRAEHQVELKTERTGTVEKIHAMPIALLLLEMGAGRSQAGQPINHSVGAELLVTVGQHVTEDTPWIRIHHDTPHLEERQMISLQAAVVLGDNMPFTPGSRITEIIYPEGLHRRQNTEREVHMNLLGF</sequence>
<dbReference type="GO" id="GO:0004645">
    <property type="term" value="F:1,4-alpha-oligoglucan phosphorylase activity"/>
    <property type="evidence" value="ECO:0007669"/>
    <property type="project" value="InterPro"/>
</dbReference>
<keyword evidence="4 5" id="KW-0808">Transferase</keyword>
<evidence type="ECO:0000256" key="1">
    <source>
        <dbReference type="ARBA" id="ARBA00006915"/>
    </source>
</evidence>
<dbReference type="SMART" id="SM00941">
    <property type="entry name" value="PYNP_C"/>
    <property type="match status" value="1"/>
</dbReference>
<dbReference type="Pfam" id="PF02885">
    <property type="entry name" value="Glycos_trans_3N"/>
    <property type="match status" value="1"/>
</dbReference>
<evidence type="ECO:0000259" key="6">
    <source>
        <dbReference type="SMART" id="SM00941"/>
    </source>
</evidence>
<dbReference type="InterPro" id="IPR018090">
    <property type="entry name" value="Pyrmidine_PPas_bac/euk"/>
</dbReference>
<protein>
    <recommendedName>
        <fullName evidence="5">Thymidine phosphorylase</fullName>
        <shortName evidence="5">TP</shortName>
        <ecNumber evidence="5">2.4.2.4</ecNumber>
    </recommendedName>
    <alternativeName>
        <fullName evidence="5">TdRPase</fullName>
    </alternativeName>
</protein>
<evidence type="ECO:0000313" key="8">
    <source>
        <dbReference type="Proteomes" id="UP001066276"/>
    </source>
</evidence>
<evidence type="ECO:0000256" key="2">
    <source>
        <dbReference type="ARBA" id="ARBA00011738"/>
    </source>
</evidence>
<dbReference type="GO" id="GO:0009032">
    <property type="term" value="F:thymidine phosphorylase activity"/>
    <property type="evidence" value="ECO:0007669"/>
    <property type="project" value="UniProtKB-UniRule"/>
</dbReference>
<dbReference type="InterPro" id="IPR036566">
    <property type="entry name" value="PYNP-like_C_sf"/>
</dbReference>
<dbReference type="PIRSF" id="PIRSF000478">
    <property type="entry name" value="TP_PyNP"/>
    <property type="match status" value="1"/>
</dbReference>
<gene>
    <name evidence="7" type="ORF">NDU88_002917</name>
</gene>
<dbReference type="SUPFAM" id="SSF54680">
    <property type="entry name" value="Pyrimidine nucleoside phosphorylase C-terminal domain"/>
    <property type="match status" value="1"/>
</dbReference>